<dbReference type="Proteomes" id="UP000266305">
    <property type="component" value="Unassembled WGS sequence"/>
</dbReference>
<feature type="transmembrane region" description="Helical" evidence="1">
    <location>
        <begin position="195"/>
        <end position="216"/>
    </location>
</feature>
<keyword evidence="1" id="KW-0472">Membrane</keyword>
<accession>A0AAX1UL74</accession>
<keyword evidence="1" id="KW-0812">Transmembrane</keyword>
<sequence length="354" mass="39088">MPPSREVQWHRQRHSQRLEALQACRMIAAVAVVLFHANNFVLPMRLYDGETLWRGFGMGYAGVEFFFVLSGFIIAHIHAADIGRPERAGRFLQKRFLRIYPPYWIVLSALVLIYVALEGIVSPSRLAPAALLRDYLLIPAPERPLLSVAWTLKHEILFYLLFVLFILRREIGFVVCALWLAGTLSQIPAASETPLFATLFSPYNILFGMGVAVARLHRHLPESLVWPLLTAGGAGFLLVGLSEQFLVAWPLPLRCLAYGLAAAAVIAALARAQAGAPGWCVFLGDASYAIYLIHLPVMNMVAVPLARTGLQDVLPPAVLFVFLVGLSILAGALFHRGVERGLLAALRPRRRATL</sequence>
<evidence type="ECO:0000313" key="3">
    <source>
        <dbReference type="EMBL" id="RHZ94722.1"/>
    </source>
</evidence>
<feature type="transmembrane region" description="Helical" evidence="1">
    <location>
        <begin position="276"/>
        <end position="293"/>
    </location>
</feature>
<evidence type="ECO:0000259" key="2">
    <source>
        <dbReference type="Pfam" id="PF01757"/>
    </source>
</evidence>
<keyword evidence="3" id="KW-0012">Acyltransferase</keyword>
<evidence type="ECO:0000256" key="1">
    <source>
        <dbReference type="SAM" id="Phobius"/>
    </source>
</evidence>
<gene>
    <name evidence="3" type="ORF">D1114_11690</name>
</gene>
<feature type="transmembrane region" description="Helical" evidence="1">
    <location>
        <begin position="100"/>
        <end position="117"/>
    </location>
</feature>
<dbReference type="InterPro" id="IPR002656">
    <property type="entry name" value="Acyl_transf_3_dom"/>
</dbReference>
<dbReference type="PANTHER" id="PTHR23028:SF131">
    <property type="entry name" value="BLR2367 PROTEIN"/>
    <property type="match status" value="1"/>
</dbReference>
<dbReference type="RefSeq" id="WP_119000257.1">
    <property type="nucleotide sequence ID" value="NZ_QWGP01000011.1"/>
</dbReference>
<feature type="transmembrane region" description="Helical" evidence="1">
    <location>
        <begin position="247"/>
        <end position="269"/>
    </location>
</feature>
<dbReference type="GO" id="GO:0016020">
    <property type="term" value="C:membrane"/>
    <property type="evidence" value="ECO:0007669"/>
    <property type="project" value="TreeGrafter"/>
</dbReference>
<dbReference type="Pfam" id="PF01757">
    <property type="entry name" value="Acyl_transf_3"/>
    <property type="match status" value="1"/>
</dbReference>
<dbReference type="AlphaFoldDB" id="A0AAX1UL74"/>
<dbReference type="PANTHER" id="PTHR23028">
    <property type="entry name" value="ACETYLTRANSFERASE"/>
    <property type="match status" value="1"/>
</dbReference>
<dbReference type="GO" id="GO:0000271">
    <property type="term" value="P:polysaccharide biosynthetic process"/>
    <property type="evidence" value="ECO:0007669"/>
    <property type="project" value="TreeGrafter"/>
</dbReference>
<dbReference type="GO" id="GO:0016747">
    <property type="term" value="F:acyltransferase activity, transferring groups other than amino-acyl groups"/>
    <property type="evidence" value="ECO:0007669"/>
    <property type="project" value="InterPro"/>
</dbReference>
<name>A0AAX1UL74_CERSP</name>
<dbReference type="EMBL" id="QWGP01000011">
    <property type="protein sequence ID" value="RHZ94722.1"/>
    <property type="molecule type" value="Genomic_DNA"/>
</dbReference>
<feature type="domain" description="Acyltransferase 3" evidence="2">
    <location>
        <begin position="20"/>
        <end position="334"/>
    </location>
</feature>
<feature type="transmembrane region" description="Helical" evidence="1">
    <location>
        <begin position="223"/>
        <end position="241"/>
    </location>
</feature>
<feature type="transmembrane region" description="Helical" evidence="1">
    <location>
        <begin position="171"/>
        <end position="189"/>
    </location>
</feature>
<feature type="transmembrane region" description="Helical" evidence="1">
    <location>
        <begin position="57"/>
        <end position="79"/>
    </location>
</feature>
<keyword evidence="1" id="KW-1133">Transmembrane helix</keyword>
<keyword evidence="3" id="KW-0808">Transferase</keyword>
<feature type="transmembrane region" description="Helical" evidence="1">
    <location>
        <begin position="145"/>
        <end position="164"/>
    </location>
</feature>
<reference evidence="3 4" key="1">
    <citation type="submission" date="2018-08" db="EMBL/GenBank/DDBJ databases">
        <title>Draft genome sequence of Rhodobacter sphaeroides FY.</title>
        <authorList>
            <person name="Rayyan A."/>
            <person name="Meyer T.E."/>
            <person name="Kyndt J.A."/>
        </authorList>
    </citation>
    <scope>NUCLEOTIDE SEQUENCE [LARGE SCALE GENOMIC DNA]</scope>
    <source>
        <strain evidence="3 4">FY</strain>
    </source>
</reference>
<organism evidence="3 4">
    <name type="scientific">Cereibacter sphaeroides</name>
    <name type="common">Rhodobacter sphaeroides</name>
    <dbReference type="NCBI Taxonomy" id="1063"/>
    <lineage>
        <taxon>Bacteria</taxon>
        <taxon>Pseudomonadati</taxon>
        <taxon>Pseudomonadota</taxon>
        <taxon>Alphaproteobacteria</taxon>
        <taxon>Rhodobacterales</taxon>
        <taxon>Paracoccaceae</taxon>
        <taxon>Cereibacter</taxon>
    </lineage>
</organism>
<feature type="transmembrane region" description="Helical" evidence="1">
    <location>
        <begin position="20"/>
        <end position="37"/>
    </location>
</feature>
<evidence type="ECO:0000313" key="4">
    <source>
        <dbReference type="Proteomes" id="UP000266305"/>
    </source>
</evidence>
<comment type="caution">
    <text evidence="3">The sequence shown here is derived from an EMBL/GenBank/DDBJ whole genome shotgun (WGS) entry which is preliminary data.</text>
</comment>
<proteinExistence type="predicted"/>
<protein>
    <submittedName>
        <fullName evidence="3">Acyltransferase</fullName>
    </submittedName>
</protein>
<dbReference type="InterPro" id="IPR050879">
    <property type="entry name" value="Acyltransferase_3"/>
</dbReference>
<feature type="transmembrane region" description="Helical" evidence="1">
    <location>
        <begin position="313"/>
        <end position="334"/>
    </location>
</feature>